<accession>A0A6J5MUG9</accession>
<name>A0A6J5MUG9_9CAUD</name>
<sequence length="87" mass="9559">MSARGLLTVGFTVQEVLAIQARAKADLLSGKVLTSYSEGGVSATKQIVMSTEKLLDECKYALQYLDPVAYPKPKRFLTSDYSRGRNL</sequence>
<evidence type="ECO:0000313" key="1">
    <source>
        <dbReference type="EMBL" id="CAB4147219.1"/>
    </source>
</evidence>
<dbReference type="EMBL" id="LR796493">
    <property type="protein sequence ID" value="CAB4147219.1"/>
    <property type="molecule type" value="Genomic_DNA"/>
</dbReference>
<organism evidence="1">
    <name type="scientific">uncultured Caudovirales phage</name>
    <dbReference type="NCBI Taxonomy" id="2100421"/>
    <lineage>
        <taxon>Viruses</taxon>
        <taxon>Duplodnaviria</taxon>
        <taxon>Heunggongvirae</taxon>
        <taxon>Uroviricota</taxon>
        <taxon>Caudoviricetes</taxon>
        <taxon>Peduoviridae</taxon>
        <taxon>Maltschvirus</taxon>
        <taxon>Maltschvirus maltsch</taxon>
    </lineage>
</organism>
<gene>
    <name evidence="1" type="ORF">UFOVP510_18</name>
</gene>
<protein>
    <submittedName>
        <fullName evidence="1">Uncharacterized protein</fullName>
    </submittedName>
</protein>
<proteinExistence type="predicted"/>
<reference evidence="1" key="1">
    <citation type="submission" date="2020-04" db="EMBL/GenBank/DDBJ databases">
        <authorList>
            <person name="Chiriac C."/>
            <person name="Salcher M."/>
            <person name="Ghai R."/>
            <person name="Kavagutti S V."/>
        </authorList>
    </citation>
    <scope>NUCLEOTIDE SEQUENCE</scope>
</reference>